<sequence>SNRKSTRQTKTYWQDPRKAKVTRAQNVQANERKPKSYNVIEFQKGNYWID</sequence>
<organism evidence="1 2">
    <name type="scientific">Dentiscutata heterogama</name>
    <dbReference type="NCBI Taxonomy" id="1316150"/>
    <lineage>
        <taxon>Eukaryota</taxon>
        <taxon>Fungi</taxon>
        <taxon>Fungi incertae sedis</taxon>
        <taxon>Mucoromycota</taxon>
        <taxon>Glomeromycotina</taxon>
        <taxon>Glomeromycetes</taxon>
        <taxon>Diversisporales</taxon>
        <taxon>Gigasporaceae</taxon>
        <taxon>Dentiscutata</taxon>
    </lineage>
</organism>
<comment type="caution">
    <text evidence="1">The sequence shown here is derived from an EMBL/GenBank/DDBJ whole genome shotgun (WGS) entry which is preliminary data.</text>
</comment>
<dbReference type="Proteomes" id="UP000789702">
    <property type="component" value="Unassembled WGS sequence"/>
</dbReference>
<feature type="non-terminal residue" evidence="1">
    <location>
        <position position="1"/>
    </location>
</feature>
<protein>
    <submittedName>
        <fullName evidence="1">14144_t:CDS:1</fullName>
    </submittedName>
</protein>
<evidence type="ECO:0000313" key="2">
    <source>
        <dbReference type="Proteomes" id="UP000789702"/>
    </source>
</evidence>
<proteinExistence type="predicted"/>
<evidence type="ECO:0000313" key="1">
    <source>
        <dbReference type="EMBL" id="CAG8772356.1"/>
    </source>
</evidence>
<name>A0ACA9R0X7_9GLOM</name>
<accession>A0ACA9R0X7</accession>
<dbReference type="EMBL" id="CAJVPU010057623">
    <property type="protein sequence ID" value="CAG8772356.1"/>
    <property type="molecule type" value="Genomic_DNA"/>
</dbReference>
<keyword evidence="2" id="KW-1185">Reference proteome</keyword>
<gene>
    <name evidence="1" type="ORF">DHETER_LOCUS15911</name>
</gene>
<reference evidence="1" key="1">
    <citation type="submission" date="2021-06" db="EMBL/GenBank/DDBJ databases">
        <authorList>
            <person name="Kallberg Y."/>
            <person name="Tangrot J."/>
            <person name="Rosling A."/>
        </authorList>
    </citation>
    <scope>NUCLEOTIDE SEQUENCE</scope>
    <source>
        <strain evidence="1">IL203A</strain>
    </source>
</reference>